<evidence type="ECO:0000313" key="1">
    <source>
        <dbReference type="EMBL" id="QMS90102.1"/>
    </source>
</evidence>
<reference evidence="2" key="1">
    <citation type="submission" date="2020-06" db="EMBL/GenBank/DDBJ databases">
        <title>Nostoc edaphicum CCNP1411 genome.</title>
        <authorList>
            <person name="Fidor A."/>
            <person name="Grabski M."/>
            <person name="Gawor J."/>
            <person name="Gromadka R."/>
            <person name="Wegrzyn G."/>
            <person name="Mazur-Marzec H."/>
        </authorList>
    </citation>
    <scope>NUCLEOTIDE SEQUENCE [LARGE SCALE GENOMIC DNA]</scope>
    <source>
        <strain evidence="2">CCNP1411</strain>
    </source>
</reference>
<proteinExistence type="predicted"/>
<protein>
    <submittedName>
        <fullName evidence="1">Uncharacterized protein</fullName>
    </submittedName>
</protein>
<dbReference type="KEGG" id="ned:HUN01_21850"/>
<organism evidence="1 2">
    <name type="scientific">Nostoc edaphicum CCNP1411</name>
    <dbReference type="NCBI Taxonomy" id="1472755"/>
    <lineage>
        <taxon>Bacteria</taxon>
        <taxon>Bacillati</taxon>
        <taxon>Cyanobacteriota</taxon>
        <taxon>Cyanophyceae</taxon>
        <taxon>Nostocales</taxon>
        <taxon>Nostocaceae</taxon>
        <taxon>Nostoc</taxon>
    </lineage>
</organism>
<dbReference type="EMBL" id="CP054698">
    <property type="protein sequence ID" value="QMS90102.1"/>
    <property type="molecule type" value="Genomic_DNA"/>
</dbReference>
<evidence type="ECO:0000313" key="2">
    <source>
        <dbReference type="Proteomes" id="UP000514713"/>
    </source>
</evidence>
<dbReference type="RefSeq" id="WP_181932956.1">
    <property type="nucleotide sequence ID" value="NZ_CP054698.1"/>
</dbReference>
<name>A0A7D7QH88_9NOSO</name>
<sequence>MNESWMLVDESLILVNESLNSVNEPRSFVREPLSFVDEPRSFLAMLFGKAKDAINRRLYKGMIIVETAIYRVFVIMRFISLIDFDSNSGERIRIYAKRSQIITIQPLAGNP</sequence>
<dbReference type="Proteomes" id="UP000514713">
    <property type="component" value="Chromosome"/>
</dbReference>
<gene>
    <name evidence="1" type="ORF">HUN01_21850</name>
</gene>
<dbReference type="AlphaFoldDB" id="A0A7D7QH88"/>
<keyword evidence="2" id="KW-1185">Reference proteome</keyword>
<accession>A0A7D7QH88</accession>